<evidence type="ECO:0000313" key="3">
    <source>
        <dbReference type="Proteomes" id="UP000002320"/>
    </source>
</evidence>
<dbReference type="STRING" id="7176.B0XFS4"/>
<organism>
    <name type="scientific">Culex quinquefasciatus</name>
    <name type="common">Southern house mosquito</name>
    <name type="synonym">Culex pungens</name>
    <dbReference type="NCBI Taxonomy" id="7176"/>
    <lineage>
        <taxon>Eukaryota</taxon>
        <taxon>Metazoa</taxon>
        <taxon>Ecdysozoa</taxon>
        <taxon>Arthropoda</taxon>
        <taxon>Hexapoda</taxon>
        <taxon>Insecta</taxon>
        <taxon>Pterygota</taxon>
        <taxon>Neoptera</taxon>
        <taxon>Endopterygota</taxon>
        <taxon>Diptera</taxon>
        <taxon>Nematocera</taxon>
        <taxon>Culicoidea</taxon>
        <taxon>Culicidae</taxon>
        <taxon>Culicinae</taxon>
        <taxon>Culicini</taxon>
        <taxon>Culex</taxon>
        <taxon>Culex</taxon>
    </lineage>
</organism>
<evidence type="ECO:0000313" key="1">
    <source>
        <dbReference type="EMBL" id="EDS27003.1"/>
    </source>
</evidence>
<dbReference type="EMBL" id="DS232956">
    <property type="protein sequence ID" value="EDS27003.1"/>
    <property type="molecule type" value="Genomic_DNA"/>
</dbReference>
<reference evidence="1" key="1">
    <citation type="submission" date="2007-03" db="EMBL/GenBank/DDBJ databases">
        <title>Annotation of Culex pipiens quinquefasciatus.</title>
        <authorList>
            <consortium name="The Broad Institute Genome Sequencing Platform"/>
            <person name="Atkinson P.W."/>
            <person name="Hemingway J."/>
            <person name="Christensen B.M."/>
            <person name="Higgs S."/>
            <person name="Kodira C."/>
            <person name="Hannick L."/>
            <person name="Megy K."/>
            <person name="O'Leary S."/>
            <person name="Pearson M."/>
            <person name="Haas B.J."/>
            <person name="Mauceli E."/>
            <person name="Wortman J.R."/>
            <person name="Lee N.H."/>
            <person name="Guigo R."/>
            <person name="Stanke M."/>
            <person name="Alvarado L."/>
            <person name="Amedeo P."/>
            <person name="Antoine C.H."/>
            <person name="Arensburger P."/>
            <person name="Bidwell S.L."/>
            <person name="Crawford M."/>
            <person name="Camaro F."/>
            <person name="Devon K."/>
            <person name="Engels R."/>
            <person name="Hammond M."/>
            <person name="Howarth C."/>
            <person name="Koehrsen M."/>
            <person name="Lawson D."/>
            <person name="Montgomery P."/>
            <person name="Nene V."/>
            <person name="Nusbaum C."/>
            <person name="Puiu D."/>
            <person name="Romero-Severson J."/>
            <person name="Severson D.W."/>
            <person name="Shumway M."/>
            <person name="Sisk P."/>
            <person name="Stolte C."/>
            <person name="Zeng Q."/>
            <person name="Eisenstadt E."/>
            <person name="Fraser-Liggett C."/>
            <person name="Strausberg R."/>
            <person name="Galagan J."/>
            <person name="Birren B."/>
            <person name="Collins F.H."/>
        </authorList>
    </citation>
    <scope>NUCLEOTIDE SEQUENCE [LARGE SCALE GENOMIC DNA]</scope>
    <source>
        <strain evidence="1">JHB</strain>
    </source>
</reference>
<dbReference type="AlphaFoldDB" id="B0XFS4"/>
<proteinExistence type="predicted"/>
<keyword evidence="3" id="KW-1185">Reference proteome</keyword>
<accession>B0XFS4</accession>
<dbReference type="InParanoid" id="B0XFS4"/>
<dbReference type="Proteomes" id="UP000002320">
    <property type="component" value="Unassembled WGS sequence"/>
</dbReference>
<protein>
    <submittedName>
        <fullName evidence="1 2">Uncharacterized protein</fullName>
    </submittedName>
</protein>
<dbReference type="KEGG" id="cqu:CpipJ_CPIJ018350"/>
<reference evidence="2" key="2">
    <citation type="submission" date="2020-05" db="UniProtKB">
        <authorList>
            <consortium name="EnsemblMetazoa"/>
        </authorList>
    </citation>
    <scope>IDENTIFICATION</scope>
    <source>
        <strain evidence="2">JHB</strain>
    </source>
</reference>
<dbReference type="HOGENOM" id="CLU_742386_0_0_1"/>
<evidence type="ECO:0000313" key="2">
    <source>
        <dbReference type="EnsemblMetazoa" id="CPIJ018350-PA"/>
    </source>
</evidence>
<gene>
    <name evidence="2" type="primary">6052195</name>
    <name evidence="1" type="ORF">CpipJ_CPIJ018350</name>
</gene>
<dbReference type="VEuPathDB" id="VectorBase:CPIJ018350"/>
<sequence length="373" mass="42173">MIAAYYYINFTTIELFNLSLNPRPAGDHLKDNILMSLAARLPNKLTRSNGTAYILEMNTKYSQNINFDHFPPFRYIDPHIKTCLLLQAQKQDKVFPTVIADGNVTIYPMSKDCVDAIRTDWVCPRSGALLPHRCGHPVPPPCHAVFQLAAETLGKETKPMQAFGRTLLHIRRREPTADVYDSETEQKARCIVSPSGPSPCSVTSRCFARITMWDPDVLPRPLPNYSCRCSLSRPYSAHECRSNGTRVLLLATERPIILVFLELQLADVMSPIFNASDLSRHPNYIEKKLYQQWMAVLLSFRPGNCQRPGVATVAQLSKGVTTITHSNTAVFFWYGCQHPPAEAALVCGLRFVLRILRFSVLIVSFLRQFFNII</sequence>
<name>B0XFS4_CULQU</name>
<dbReference type="Gene3D" id="1.10.3380.10">
    <property type="entry name" value="Sec63 N-terminal domain-like domain"/>
    <property type="match status" value="1"/>
</dbReference>
<dbReference type="EnsemblMetazoa" id="CPIJ018350-RA">
    <property type="protein sequence ID" value="CPIJ018350-PA"/>
    <property type="gene ID" value="CPIJ018350"/>
</dbReference>